<sequence>MSTGGPIDNLSAVTGILGGVFSELGQSLLTSAGLTSLILGVVLPIVANVLLRRRERSRQRRKLLYNVLLNSRLGLDPPDAGDVVRLNDRNDNLIVSPSLAVVRITNDSDSDIGEDDYRAATRIEFADGTVRTVDVTDAHPRELGQLISQGIAIDQNAVILPRKHLNSGERFKLLILLSGGGGRVEDVTVSGLIRGGDVVDARRPRGAATRRWRIATVSIASLSLGALIAAGLLYFTRPTQSPPHCSRGTLVVGGSSAFATASAQVAGSYSSYCTQATVSVRTGNSGQGLAELQAGITANDKVQRVAMSDGLADDSVTARTAQRAVAVVPYSIVVNQKVFPAAGGTLSLTIAQVRRVFDGRQKSWADVDPRLADLPVRIVARGQSGSRNAFERYVLGNGRQQASQGQRTSTNCADQDDVDKSKTFLCEESSTSAVVSRVGQLAGAIGYADAPDATRSNARLLIVTLDGRAGTIQDITAGYPFWTVEHAYYRADGAALAANYADYLTSPAQGAALRNAGYPPCSAHQELCKSR</sequence>
<name>A0A919J9Y8_9ACTN</name>
<dbReference type="Proteomes" id="UP000598174">
    <property type="component" value="Unassembled WGS sequence"/>
</dbReference>
<dbReference type="Gene3D" id="3.40.190.10">
    <property type="entry name" value="Periplasmic binding protein-like II"/>
    <property type="match status" value="2"/>
</dbReference>
<accession>A0A919J9Y8</accession>
<comment type="caution">
    <text evidence="4">The sequence shown here is derived from an EMBL/GenBank/DDBJ whole genome shotgun (WGS) entry which is preliminary data.</text>
</comment>
<dbReference type="Pfam" id="PF12849">
    <property type="entry name" value="PBP_like_2"/>
    <property type="match status" value="1"/>
</dbReference>
<dbReference type="SUPFAM" id="SSF53850">
    <property type="entry name" value="Periplasmic binding protein-like II"/>
    <property type="match status" value="1"/>
</dbReference>
<keyword evidence="1" id="KW-0732">Signal</keyword>
<evidence type="ECO:0000256" key="2">
    <source>
        <dbReference type="SAM" id="Phobius"/>
    </source>
</evidence>
<evidence type="ECO:0000313" key="5">
    <source>
        <dbReference type="Proteomes" id="UP000598174"/>
    </source>
</evidence>
<dbReference type="InterPro" id="IPR050811">
    <property type="entry name" value="Phosphate_ABC_transporter"/>
</dbReference>
<gene>
    <name evidence="4" type="ORF">Afe05nite_51510</name>
</gene>
<keyword evidence="2" id="KW-0812">Transmembrane</keyword>
<keyword evidence="2" id="KW-0472">Membrane</keyword>
<feature type="domain" description="PBP" evidence="3">
    <location>
        <begin position="242"/>
        <end position="507"/>
    </location>
</feature>
<proteinExistence type="predicted"/>
<dbReference type="EMBL" id="BOMM01000047">
    <property type="protein sequence ID" value="GIE13311.1"/>
    <property type="molecule type" value="Genomic_DNA"/>
</dbReference>
<feature type="transmembrane region" description="Helical" evidence="2">
    <location>
        <begin position="28"/>
        <end position="51"/>
    </location>
</feature>
<organism evidence="4 5">
    <name type="scientific">Paractinoplanes ferrugineus</name>
    <dbReference type="NCBI Taxonomy" id="113564"/>
    <lineage>
        <taxon>Bacteria</taxon>
        <taxon>Bacillati</taxon>
        <taxon>Actinomycetota</taxon>
        <taxon>Actinomycetes</taxon>
        <taxon>Micromonosporales</taxon>
        <taxon>Micromonosporaceae</taxon>
        <taxon>Paractinoplanes</taxon>
    </lineage>
</organism>
<keyword evidence="5" id="KW-1185">Reference proteome</keyword>
<protein>
    <submittedName>
        <fullName evidence="4">Phosphate ABC transporter substrate-binding protein</fullName>
    </submittedName>
</protein>
<evidence type="ECO:0000259" key="3">
    <source>
        <dbReference type="Pfam" id="PF12849"/>
    </source>
</evidence>
<dbReference type="InterPro" id="IPR024370">
    <property type="entry name" value="PBP_domain"/>
</dbReference>
<reference evidence="4" key="1">
    <citation type="submission" date="2021-01" db="EMBL/GenBank/DDBJ databases">
        <title>Whole genome shotgun sequence of Actinoplanes ferrugineus NBRC 15555.</title>
        <authorList>
            <person name="Komaki H."/>
            <person name="Tamura T."/>
        </authorList>
    </citation>
    <scope>NUCLEOTIDE SEQUENCE</scope>
    <source>
        <strain evidence="4">NBRC 15555</strain>
    </source>
</reference>
<evidence type="ECO:0000256" key="1">
    <source>
        <dbReference type="ARBA" id="ARBA00022729"/>
    </source>
</evidence>
<dbReference type="PANTHER" id="PTHR30570:SF1">
    <property type="entry name" value="PHOSPHATE-BINDING PROTEIN PSTS"/>
    <property type="match status" value="1"/>
</dbReference>
<feature type="transmembrane region" description="Helical" evidence="2">
    <location>
        <begin position="212"/>
        <end position="235"/>
    </location>
</feature>
<dbReference type="AlphaFoldDB" id="A0A919J9Y8"/>
<dbReference type="PANTHER" id="PTHR30570">
    <property type="entry name" value="PERIPLASMIC PHOSPHATE BINDING COMPONENT OF PHOSPHATE ABC TRANSPORTER"/>
    <property type="match status" value="1"/>
</dbReference>
<evidence type="ECO:0000313" key="4">
    <source>
        <dbReference type="EMBL" id="GIE13311.1"/>
    </source>
</evidence>
<keyword evidence="2" id="KW-1133">Transmembrane helix</keyword>